<feature type="transmembrane region" description="Helical" evidence="1">
    <location>
        <begin position="12"/>
        <end position="39"/>
    </location>
</feature>
<name>A0A0G1VRL0_9BACT</name>
<organism evidence="2 3">
    <name type="scientific">Candidatus Kaiserbacteria bacterium GW2011_GWA2_49_19</name>
    <dbReference type="NCBI Taxonomy" id="1618669"/>
    <lineage>
        <taxon>Bacteria</taxon>
        <taxon>Candidatus Kaiseribacteriota</taxon>
    </lineage>
</organism>
<feature type="transmembrane region" description="Helical" evidence="1">
    <location>
        <begin position="407"/>
        <end position="427"/>
    </location>
</feature>
<dbReference type="Proteomes" id="UP000033965">
    <property type="component" value="Unassembled WGS sequence"/>
</dbReference>
<evidence type="ECO:0000313" key="2">
    <source>
        <dbReference type="EMBL" id="KKW08940.1"/>
    </source>
</evidence>
<feature type="transmembrane region" description="Helical" evidence="1">
    <location>
        <begin position="206"/>
        <end position="225"/>
    </location>
</feature>
<feature type="transmembrane region" description="Helical" evidence="1">
    <location>
        <begin position="179"/>
        <end position="199"/>
    </location>
</feature>
<feature type="transmembrane region" description="Helical" evidence="1">
    <location>
        <begin position="433"/>
        <end position="452"/>
    </location>
</feature>
<accession>A0A0G1VRL0</accession>
<keyword evidence="1" id="KW-0812">Transmembrane</keyword>
<feature type="transmembrane region" description="Helical" evidence="1">
    <location>
        <begin position="262"/>
        <end position="287"/>
    </location>
</feature>
<feature type="transmembrane region" description="Helical" evidence="1">
    <location>
        <begin position="299"/>
        <end position="315"/>
    </location>
</feature>
<evidence type="ECO:0000313" key="3">
    <source>
        <dbReference type="Proteomes" id="UP000033965"/>
    </source>
</evidence>
<feature type="transmembrane region" description="Helical" evidence="1">
    <location>
        <begin position="231"/>
        <end position="250"/>
    </location>
</feature>
<reference evidence="2 3" key="1">
    <citation type="journal article" date="2015" name="Nature">
        <title>rRNA introns, odd ribosomes, and small enigmatic genomes across a large radiation of phyla.</title>
        <authorList>
            <person name="Brown C.T."/>
            <person name="Hug L.A."/>
            <person name="Thomas B.C."/>
            <person name="Sharon I."/>
            <person name="Castelle C.J."/>
            <person name="Singh A."/>
            <person name="Wilkins M.J."/>
            <person name="Williams K.H."/>
            <person name="Banfield J.F."/>
        </authorList>
    </citation>
    <scope>NUCLEOTIDE SEQUENCE [LARGE SCALE GENOMIC DNA]</scope>
</reference>
<feature type="transmembrane region" description="Helical" evidence="1">
    <location>
        <begin position="336"/>
        <end position="361"/>
    </location>
</feature>
<feature type="transmembrane region" description="Helical" evidence="1">
    <location>
        <begin position="376"/>
        <end position="395"/>
    </location>
</feature>
<protein>
    <recommendedName>
        <fullName evidence="4">Glycosyltransferase RgtA/B/C/D-like domain-containing protein</fullName>
    </recommendedName>
</protein>
<evidence type="ECO:0000256" key="1">
    <source>
        <dbReference type="SAM" id="Phobius"/>
    </source>
</evidence>
<keyword evidence="1" id="KW-0472">Membrane</keyword>
<comment type="caution">
    <text evidence="2">The sequence shown here is derived from an EMBL/GenBank/DDBJ whole genome shotgun (WGS) entry which is preliminary data.</text>
</comment>
<dbReference type="AlphaFoldDB" id="A0A0G1VRL0"/>
<sequence length="620" mass="70437">MTITTNKKTSFIFWTLGVFIAVLYFSLILYGPACVKILYDQGNFSVLNKLSGANQIQSLDYYLGTAQEHWIGPIAGVLSALLFIPLSLIYLPNASAVRFGLAIFIFLVVTKFNVLFYPPWGDHAGGSWAEAVWLARNHHDYIGLFHQNNSINGGPKFFFFSIYPGFYALLMRLIHPVQAFLIVSHLTVFAFSATIVALFRKIISRIFTSAAATLSALLLLSLPLYQSQTEIFNPEIPCLFFGMFCAYYLIEKKILRATGFAVLGVLIKGNGSLFCAAVFFTTLLNLIFSRPRRQQFPSFLWGCLALLAAAAQVYLRNHFIHDMDMGHNRVAFLSGWHHVVHSTFIFKFFVFSLCVLAGLYLKHTLFTKRSPENPSFFSLYHTPLVLFLCAGLWHAQHLNVAVMGPRYQLLLAPFLLFCVLFAVDRLIPFHRLFSAALIPAILISYFSSYGFLYPSRVESKYYAYGFLERSLEYRNDLLLHRRLARDFEEHYPGTTIGAPFITAHYLAFPEFGYVTKPLDVVLYGMNITFGGIRNYPGLDNLNIAKTIWIGFKSDYPDPIQYPINPLDKIIQVVEVGDKKATLFMGGIAIEKMWRIVKWNNAQRQEKNKNGASPFRIKPQP</sequence>
<dbReference type="EMBL" id="LCPZ01000006">
    <property type="protein sequence ID" value="KKW08940.1"/>
    <property type="molecule type" value="Genomic_DNA"/>
</dbReference>
<gene>
    <name evidence="2" type="ORF">UY44_C0006G0025</name>
</gene>
<evidence type="ECO:0008006" key="4">
    <source>
        <dbReference type="Google" id="ProtNLM"/>
    </source>
</evidence>
<feature type="transmembrane region" description="Helical" evidence="1">
    <location>
        <begin position="70"/>
        <end position="92"/>
    </location>
</feature>
<keyword evidence="1" id="KW-1133">Transmembrane helix</keyword>
<feature type="transmembrane region" description="Helical" evidence="1">
    <location>
        <begin position="99"/>
        <end position="118"/>
    </location>
</feature>
<proteinExistence type="predicted"/>